<sequence>MYTFLVFILIVQAGGQLWGTANYPQAAGQQYGNVQGNPDYCNFGRLAEMIKAGVPQAAVEALINITCKEITFKGRPSLPPYCAPGKLDQMREFGIPRYAIEEVLKQKCNLERPQGPNQYLPLPDQGDLCSICKKSFADLLKLVQSKSTKMAITRFIDDTCVHTGHKEEKCWKRMKKAAKYLSKHPKEADPLKVCTEVKLCKDYDDDDDDD</sequence>
<feature type="chain" id="PRO_5043741174" description="Saposin B-type domain-containing protein" evidence="2">
    <location>
        <begin position="16"/>
        <end position="210"/>
    </location>
</feature>
<evidence type="ECO:0000256" key="1">
    <source>
        <dbReference type="ARBA" id="ARBA00023157"/>
    </source>
</evidence>
<evidence type="ECO:0000259" key="3">
    <source>
        <dbReference type="PROSITE" id="PS50015"/>
    </source>
</evidence>
<evidence type="ECO:0000313" key="5">
    <source>
        <dbReference type="Proteomes" id="UP001497525"/>
    </source>
</evidence>
<proteinExistence type="predicted"/>
<dbReference type="SUPFAM" id="SSF47862">
    <property type="entry name" value="Saposin"/>
    <property type="match status" value="1"/>
</dbReference>
<evidence type="ECO:0000256" key="2">
    <source>
        <dbReference type="SAM" id="SignalP"/>
    </source>
</evidence>
<feature type="domain" description="Saposin B-type" evidence="3">
    <location>
        <begin position="125"/>
        <end position="204"/>
    </location>
</feature>
<dbReference type="EMBL" id="CAXLJL010000157">
    <property type="protein sequence ID" value="CAL5133645.1"/>
    <property type="molecule type" value="Genomic_DNA"/>
</dbReference>
<dbReference type="InterPro" id="IPR011001">
    <property type="entry name" value="Saposin-like"/>
</dbReference>
<organism evidence="4 5">
    <name type="scientific">Calicophoron daubneyi</name>
    <name type="common">Rumen fluke</name>
    <name type="synonym">Paramphistomum daubneyi</name>
    <dbReference type="NCBI Taxonomy" id="300641"/>
    <lineage>
        <taxon>Eukaryota</taxon>
        <taxon>Metazoa</taxon>
        <taxon>Spiralia</taxon>
        <taxon>Lophotrochozoa</taxon>
        <taxon>Platyhelminthes</taxon>
        <taxon>Trematoda</taxon>
        <taxon>Digenea</taxon>
        <taxon>Plagiorchiida</taxon>
        <taxon>Pronocephalata</taxon>
        <taxon>Paramphistomoidea</taxon>
        <taxon>Paramphistomidae</taxon>
        <taxon>Calicophoron</taxon>
    </lineage>
</organism>
<dbReference type="AlphaFoldDB" id="A0AAV2TA43"/>
<protein>
    <recommendedName>
        <fullName evidence="3">Saposin B-type domain-containing protein</fullName>
    </recommendedName>
</protein>
<keyword evidence="2" id="KW-0732">Signal</keyword>
<dbReference type="PROSITE" id="PS50015">
    <property type="entry name" value="SAP_B"/>
    <property type="match status" value="1"/>
</dbReference>
<dbReference type="InterPro" id="IPR008139">
    <property type="entry name" value="SaposinB_dom"/>
</dbReference>
<feature type="signal peptide" evidence="2">
    <location>
        <begin position="1"/>
        <end position="15"/>
    </location>
</feature>
<reference evidence="4" key="1">
    <citation type="submission" date="2024-06" db="EMBL/GenBank/DDBJ databases">
        <authorList>
            <person name="Liu X."/>
            <person name="Lenzi L."/>
            <person name="Haldenby T S."/>
            <person name="Uol C."/>
        </authorList>
    </citation>
    <scope>NUCLEOTIDE SEQUENCE</scope>
</reference>
<dbReference type="Proteomes" id="UP001497525">
    <property type="component" value="Unassembled WGS sequence"/>
</dbReference>
<keyword evidence="1" id="KW-1015">Disulfide bond</keyword>
<gene>
    <name evidence="4" type="ORF">CDAUBV1_LOCUS6906</name>
</gene>
<comment type="caution">
    <text evidence="4">The sequence shown here is derived from an EMBL/GenBank/DDBJ whole genome shotgun (WGS) entry which is preliminary data.</text>
</comment>
<name>A0AAV2TA43_CALDB</name>
<evidence type="ECO:0000313" key="4">
    <source>
        <dbReference type="EMBL" id="CAL5133645.1"/>
    </source>
</evidence>
<accession>A0AAV2TA43</accession>
<dbReference type="Gene3D" id="1.10.225.10">
    <property type="entry name" value="Saposin-like"/>
    <property type="match status" value="1"/>
</dbReference>